<feature type="compositionally biased region" description="Low complexity" evidence="10">
    <location>
        <begin position="23"/>
        <end position="39"/>
    </location>
</feature>
<keyword evidence="6" id="KW-0106">Calcium</keyword>
<evidence type="ECO:0000256" key="8">
    <source>
        <dbReference type="ARBA" id="ARBA00023065"/>
    </source>
</evidence>
<gene>
    <name evidence="13" type="ORF">CDL15_Pgr003997</name>
    <name evidence="14" type="ORF">CRG98_003135</name>
</gene>
<keyword evidence="9 11" id="KW-0472">Membrane</keyword>
<keyword evidence="5 11" id="KW-0812">Transmembrane</keyword>
<dbReference type="GO" id="GO:0051560">
    <property type="term" value="P:mitochondrial calcium ion homeostasis"/>
    <property type="evidence" value="ECO:0007669"/>
    <property type="project" value="InterPro"/>
</dbReference>
<dbReference type="InterPro" id="IPR039055">
    <property type="entry name" value="MCU_fam"/>
</dbReference>
<evidence type="ECO:0000313" key="14">
    <source>
        <dbReference type="EMBL" id="PKI76464.1"/>
    </source>
</evidence>
<evidence type="ECO:0000256" key="7">
    <source>
        <dbReference type="ARBA" id="ARBA00022989"/>
    </source>
</evidence>
<evidence type="ECO:0000259" key="12">
    <source>
        <dbReference type="Pfam" id="PF04678"/>
    </source>
</evidence>
<dbReference type="PANTHER" id="PTHR13462">
    <property type="entry name" value="CALCIUM UNIPORTER PROTEIN, MITOCHONDRIAL"/>
    <property type="match status" value="1"/>
</dbReference>
<dbReference type="GO" id="GO:0005262">
    <property type="term" value="F:calcium channel activity"/>
    <property type="evidence" value="ECO:0007669"/>
    <property type="project" value="TreeGrafter"/>
</dbReference>
<feature type="domain" description="Calcium uniporter protein C-terminal" evidence="12">
    <location>
        <begin position="161"/>
        <end position="319"/>
    </location>
</feature>
<dbReference type="AlphaFoldDB" id="A0A218WNT5"/>
<organism evidence="13 15">
    <name type="scientific">Punica granatum</name>
    <name type="common">Pomegranate</name>
    <dbReference type="NCBI Taxonomy" id="22663"/>
    <lineage>
        <taxon>Eukaryota</taxon>
        <taxon>Viridiplantae</taxon>
        <taxon>Streptophyta</taxon>
        <taxon>Embryophyta</taxon>
        <taxon>Tracheophyta</taxon>
        <taxon>Spermatophyta</taxon>
        <taxon>Magnoliopsida</taxon>
        <taxon>eudicotyledons</taxon>
        <taxon>Gunneridae</taxon>
        <taxon>Pentapetalae</taxon>
        <taxon>rosids</taxon>
        <taxon>malvids</taxon>
        <taxon>Myrtales</taxon>
        <taxon>Lythraceae</taxon>
        <taxon>Punica</taxon>
    </lineage>
</organism>
<dbReference type="OrthoDB" id="278338at2759"/>
<dbReference type="Pfam" id="PF04678">
    <property type="entry name" value="MCU"/>
    <property type="match status" value="1"/>
</dbReference>
<keyword evidence="8" id="KW-0406">Ion transport</keyword>
<dbReference type="GeneID" id="116215725"/>
<accession>A0A218WNT5</accession>
<dbReference type="GO" id="GO:1990246">
    <property type="term" value="C:uniplex complex"/>
    <property type="evidence" value="ECO:0007669"/>
    <property type="project" value="TreeGrafter"/>
</dbReference>
<evidence type="ECO:0000256" key="1">
    <source>
        <dbReference type="ARBA" id="ARBA00004141"/>
    </source>
</evidence>
<dbReference type="Proteomes" id="UP000233551">
    <property type="component" value="Unassembled WGS sequence"/>
</dbReference>
<reference evidence="13" key="2">
    <citation type="submission" date="2017-06" db="EMBL/GenBank/DDBJ databases">
        <title>The pomegranate genome and the genomics of punicalagin biosynthesis.</title>
        <authorList>
            <person name="Xu C."/>
        </authorList>
    </citation>
    <scope>NUCLEOTIDE SEQUENCE [LARGE SCALE GENOMIC DNA]</scope>
    <source>
        <tissue evidence="13">Fresh leaf</tissue>
    </source>
</reference>
<keyword evidence="16" id="KW-1185">Reference proteome</keyword>
<evidence type="ECO:0000256" key="2">
    <source>
        <dbReference type="ARBA" id="ARBA00005653"/>
    </source>
</evidence>
<reference evidence="15" key="1">
    <citation type="journal article" date="2017" name="Plant J.">
        <title>The pomegranate (Punica granatum L.) genome and the genomics of punicalagin biosynthesis.</title>
        <authorList>
            <person name="Qin G."/>
            <person name="Xu C."/>
            <person name="Ming R."/>
            <person name="Tang H."/>
            <person name="Guyot R."/>
            <person name="Kramer E.M."/>
            <person name="Hu Y."/>
            <person name="Yi X."/>
            <person name="Qi Y."/>
            <person name="Xu X."/>
            <person name="Gao Z."/>
            <person name="Pan H."/>
            <person name="Jian J."/>
            <person name="Tian Y."/>
            <person name="Yue Z."/>
            <person name="Xu Y."/>
        </authorList>
    </citation>
    <scope>NUCLEOTIDE SEQUENCE [LARGE SCALE GENOMIC DNA]</scope>
    <source>
        <strain evidence="15">cv. Dabenzi</strain>
    </source>
</reference>
<sequence>MALRKTLTERLLGCRRAPPPLPAAKLGSSPSPASDPALPLRREYYTSPKSGGRGILRRFLHGRRPLNDVATEILSGGRLQEQLSSIGASRNRLRLEGLSPPAPAPATGFPEFGGLSVLDTRKLLRLARMELLKAELRGISESSISYSEFINICNRTCGSNDEAMEFAKMLDESGNVIVLGNVVFLRPEQVAKSMEAILCQYMTVPNDSRRAELEQMEEQKLAIDRKARVHVQAELYSGLGLLVAQTLLFMRLTFWELTWDVMEPICFFVTSLHFALAYGFFLRTSTEPSFKGYFDQRFRTKQRKLMRAQNFDVDRYNELCKVFYPKEVGSSRGKEPLSAMALGRD</sequence>
<dbReference type="EMBL" id="PGOL01000117">
    <property type="protein sequence ID" value="PKI76464.1"/>
    <property type="molecule type" value="Genomic_DNA"/>
</dbReference>
<evidence type="ECO:0000256" key="4">
    <source>
        <dbReference type="ARBA" id="ARBA00022568"/>
    </source>
</evidence>
<comment type="similarity">
    <text evidence="2">Belongs to the MCU (TC 1.A.77) family.</text>
</comment>
<feature type="transmembrane region" description="Helical" evidence="11">
    <location>
        <begin position="235"/>
        <end position="255"/>
    </location>
</feature>
<evidence type="ECO:0000256" key="6">
    <source>
        <dbReference type="ARBA" id="ARBA00022837"/>
    </source>
</evidence>
<dbReference type="EMBL" id="MTKT01003769">
    <property type="protein sequence ID" value="OWM74494.1"/>
    <property type="molecule type" value="Genomic_DNA"/>
</dbReference>
<evidence type="ECO:0000256" key="5">
    <source>
        <dbReference type="ARBA" id="ARBA00022692"/>
    </source>
</evidence>
<evidence type="ECO:0000313" key="13">
    <source>
        <dbReference type="EMBL" id="OWM74494.1"/>
    </source>
</evidence>
<dbReference type="PANTHER" id="PTHR13462:SF17">
    <property type="entry name" value="CALCIUM UNIPORTER PROTEIN 4, MITOCHONDRIAL"/>
    <property type="match status" value="1"/>
</dbReference>
<keyword evidence="3" id="KW-0813">Transport</keyword>
<dbReference type="InterPro" id="IPR006769">
    <property type="entry name" value="MCU_C"/>
</dbReference>
<keyword evidence="4" id="KW-0109">Calcium transport</keyword>
<proteinExistence type="inferred from homology"/>
<evidence type="ECO:0000256" key="3">
    <source>
        <dbReference type="ARBA" id="ARBA00022448"/>
    </source>
</evidence>
<name>A0A218WNT5_PUNGR</name>
<keyword evidence="7 11" id="KW-1133">Transmembrane helix</keyword>
<evidence type="ECO:0000313" key="15">
    <source>
        <dbReference type="Proteomes" id="UP000197138"/>
    </source>
</evidence>
<feature type="transmembrane region" description="Helical" evidence="11">
    <location>
        <begin position="261"/>
        <end position="281"/>
    </location>
</feature>
<dbReference type="GO" id="GO:0036444">
    <property type="term" value="P:calcium import into the mitochondrion"/>
    <property type="evidence" value="ECO:0007669"/>
    <property type="project" value="TreeGrafter"/>
</dbReference>
<evidence type="ECO:0000256" key="9">
    <source>
        <dbReference type="ARBA" id="ARBA00023136"/>
    </source>
</evidence>
<dbReference type="STRING" id="22663.A0A218WNT5"/>
<dbReference type="GO" id="GO:0015292">
    <property type="term" value="F:uniporter activity"/>
    <property type="evidence" value="ECO:0007669"/>
    <property type="project" value="TreeGrafter"/>
</dbReference>
<comment type="subcellular location">
    <subcellularLocation>
        <location evidence="1">Membrane</location>
        <topology evidence="1">Multi-pass membrane protein</topology>
    </subcellularLocation>
</comment>
<dbReference type="Proteomes" id="UP000197138">
    <property type="component" value="Unassembled WGS sequence"/>
</dbReference>
<evidence type="ECO:0000256" key="11">
    <source>
        <dbReference type="SAM" id="Phobius"/>
    </source>
</evidence>
<reference evidence="14 16" key="3">
    <citation type="submission" date="2017-11" db="EMBL/GenBank/DDBJ databases">
        <title>De-novo sequencing of pomegranate (Punica granatum L.) genome.</title>
        <authorList>
            <person name="Akparov Z."/>
            <person name="Amiraslanov A."/>
            <person name="Hajiyeva S."/>
            <person name="Abbasov M."/>
            <person name="Kaur K."/>
            <person name="Hamwieh A."/>
            <person name="Solovyev V."/>
            <person name="Salamov A."/>
            <person name="Braich B."/>
            <person name="Kosarev P."/>
            <person name="Mahmoud A."/>
            <person name="Hajiyev E."/>
            <person name="Babayeva S."/>
            <person name="Izzatullayeva V."/>
            <person name="Mammadov A."/>
            <person name="Mammadov A."/>
            <person name="Sharifova S."/>
            <person name="Ojaghi J."/>
            <person name="Eynullazada K."/>
            <person name="Bayramov B."/>
            <person name="Abdulazimova A."/>
            <person name="Shahmuradov I."/>
        </authorList>
    </citation>
    <scope>NUCLEOTIDE SEQUENCE [LARGE SCALE GENOMIC DNA]</scope>
    <source>
        <strain evidence="14">AG2017</strain>
        <strain evidence="16">cv. AG2017</strain>
        <tissue evidence="14">Leaf</tissue>
    </source>
</reference>
<comment type="caution">
    <text evidence="13">The sequence shown here is derived from an EMBL/GenBank/DDBJ whole genome shotgun (WGS) entry which is preliminary data.</text>
</comment>
<feature type="region of interest" description="Disordered" evidence="10">
    <location>
        <begin position="12"/>
        <end position="39"/>
    </location>
</feature>
<evidence type="ECO:0000313" key="16">
    <source>
        <dbReference type="Proteomes" id="UP000233551"/>
    </source>
</evidence>
<protein>
    <recommendedName>
        <fullName evidence="12">Calcium uniporter protein C-terminal domain-containing protein</fullName>
    </recommendedName>
</protein>
<evidence type="ECO:0000256" key="10">
    <source>
        <dbReference type="SAM" id="MobiDB-lite"/>
    </source>
</evidence>